<organism evidence="1 2">
    <name type="scientific">Rangifer tarandus platyrhynchus</name>
    <name type="common">Svalbard reindeer</name>
    <dbReference type="NCBI Taxonomy" id="3082113"/>
    <lineage>
        <taxon>Eukaryota</taxon>
        <taxon>Metazoa</taxon>
        <taxon>Chordata</taxon>
        <taxon>Craniata</taxon>
        <taxon>Vertebrata</taxon>
        <taxon>Euteleostomi</taxon>
        <taxon>Mammalia</taxon>
        <taxon>Eutheria</taxon>
        <taxon>Laurasiatheria</taxon>
        <taxon>Artiodactyla</taxon>
        <taxon>Ruminantia</taxon>
        <taxon>Pecora</taxon>
        <taxon>Cervidae</taxon>
        <taxon>Odocoileinae</taxon>
        <taxon>Rangifer</taxon>
    </lineage>
</organism>
<dbReference type="EMBL" id="OX459943">
    <property type="protein sequence ID" value="CAI9178405.1"/>
    <property type="molecule type" value="Genomic_DNA"/>
</dbReference>
<proteinExistence type="predicted"/>
<name>A0ABN8ZWP1_RANTA</name>
<keyword evidence="2" id="KW-1185">Reference proteome</keyword>
<protein>
    <submittedName>
        <fullName evidence="1">Uncharacterized protein</fullName>
    </submittedName>
</protein>
<accession>A0ABN8ZWP1</accession>
<evidence type="ECO:0000313" key="2">
    <source>
        <dbReference type="Proteomes" id="UP001176941"/>
    </source>
</evidence>
<gene>
    <name evidence="1" type="ORF">MRATA1EN1_LOCUS27367</name>
</gene>
<dbReference type="Proteomes" id="UP001176941">
    <property type="component" value="Chromosome 7"/>
</dbReference>
<sequence length="168" mass="18851">MHLSYLGPGSFFLLHSKSPQGAAQVQLQWLKAWWPQYPLFNDMMCMRAKSFQSCLTVCDPVDCTPPASSVPGILQTRMLEWVAMPSSRGSSRPRDQTLVSCLLHWQAGSLPIGPPGNMAGTFFVHTQQPRLGPRTTILTQPWRLRGYSRPFGVMGVFSQPPGVVHRRW</sequence>
<evidence type="ECO:0000313" key="1">
    <source>
        <dbReference type="EMBL" id="CAI9178405.1"/>
    </source>
</evidence>
<reference evidence="1" key="1">
    <citation type="submission" date="2023-04" db="EMBL/GenBank/DDBJ databases">
        <authorList>
            <consortium name="ELIXIR-Norway"/>
        </authorList>
    </citation>
    <scope>NUCLEOTIDE SEQUENCE [LARGE SCALE GENOMIC DNA]</scope>
</reference>